<dbReference type="EMBL" id="OW240916">
    <property type="protein sequence ID" value="CAH2294888.1"/>
    <property type="molecule type" value="Genomic_DNA"/>
</dbReference>
<evidence type="ECO:0000256" key="1">
    <source>
        <dbReference type="SAM" id="MobiDB-lite"/>
    </source>
</evidence>
<protein>
    <submittedName>
        <fullName evidence="2">Uncharacterized protein</fullName>
    </submittedName>
</protein>
<dbReference type="Proteomes" id="UP001295444">
    <property type="component" value="Chromosome 05"/>
</dbReference>
<dbReference type="AlphaFoldDB" id="A0AAD1S9B7"/>
<accession>A0AAD1S9B7</accession>
<name>A0AAD1S9B7_PELCU</name>
<proteinExistence type="predicted"/>
<gene>
    <name evidence="2" type="ORF">PECUL_23A052845</name>
</gene>
<sequence length="72" mass="7772">MGVANKTSPIEMDHMLTMGCCSQKPSTPGDSRDTGAMVQRPVAAPANILEQLEQRDLLKSQAGQHKSSKSFK</sequence>
<reference evidence="2" key="1">
    <citation type="submission" date="2022-03" db="EMBL/GenBank/DDBJ databases">
        <authorList>
            <person name="Alioto T."/>
            <person name="Alioto T."/>
            <person name="Gomez Garrido J."/>
        </authorList>
    </citation>
    <scope>NUCLEOTIDE SEQUENCE</scope>
</reference>
<organism evidence="2 3">
    <name type="scientific">Pelobates cultripes</name>
    <name type="common">Western spadefoot toad</name>
    <dbReference type="NCBI Taxonomy" id="61616"/>
    <lineage>
        <taxon>Eukaryota</taxon>
        <taxon>Metazoa</taxon>
        <taxon>Chordata</taxon>
        <taxon>Craniata</taxon>
        <taxon>Vertebrata</taxon>
        <taxon>Euteleostomi</taxon>
        <taxon>Amphibia</taxon>
        <taxon>Batrachia</taxon>
        <taxon>Anura</taxon>
        <taxon>Pelobatoidea</taxon>
        <taxon>Pelobatidae</taxon>
        <taxon>Pelobates</taxon>
    </lineage>
</organism>
<evidence type="ECO:0000313" key="2">
    <source>
        <dbReference type="EMBL" id="CAH2294888.1"/>
    </source>
</evidence>
<feature type="non-terminal residue" evidence="2">
    <location>
        <position position="72"/>
    </location>
</feature>
<keyword evidence="3" id="KW-1185">Reference proteome</keyword>
<evidence type="ECO:0000313" key="3">
    <source>
        <dbReference type="Proteomes" id="UP001295444"/>
    </source>
</evidence>
<feature type="region of interest" description="Disordered" evidence="1">
    <location>
        <begin position="20"/>
        <end position="41"/>
    </location>
</feature>